<dbReference type="Pfam" id="PF10021">
    <property type="entry name" value="PARG_cat_microb"/>
    <property type="match status" value="1"/>
</dbReference>
<organism evidence="4 5">
    <name type="scientific">Polarella glacialis</name>
    <name type="common">Dinoflagellate</name>
    <dbReference type="NCBI Taxonomy" id="89957"/>
    <lineage>
        <taxon>Eukaryota</taxon>
        <taxon>Sar</taxon>
        <taxon>Alveolata</taxon>
        <taxon>Dinophyceae</taxon>
        <taxon>Suessiales</taxon>
        <taxon>Suessiaceae</taxon>
        <taxon>Polarella</taxon>
    </lineage>
</organism>
<keyword evidence="2" id="KW-0472">Membrane</keyword>
<dbReference type="PANTHER" id="PTHR35596">
    <property type="entry name" value="DUF2263 DOMAIN-CONTAINING PROTEIN"/>
    <property type="match status" value="1"/>
</dbReference>
<keyword evidence="2" id="KW-1133">Transmembrane helix</keyword>
<evidence type="ECO:0000313" key="5">
    <source>
        <dbReference type="Proteomes" id="UP000626109"/>
    </source>
</evidence>
<dbReference type="InterPro" id="IPR012664">
    <property type="entry name" value="CHP02452"/>
</dbReference>
<protein>
    <recommendedName>
        <fullName evidence="3">Microbial-type PARG catalytic domain-containing protein</fullName>
    </recommendedName>
</protein>
<dbReference type="PANTHER" id="PTHR35596:SF1">
    <property type="entry name" value="MICROBIAL-TYPE PARG CATALYTIC DOMAIN-CONTAINING PROTEIN"/>
    <property type="match status" value="1"/>
</dbReference>
<evidence type="ECO:0000313" key="4">
    <source>
        <dbReference type="EMBL" id="CAE8733127.1"/>
    </source>
</evidence>
<dbReference type="SUPFAM" id="SSF52949">
    <property type="entry name" value="Macro domain-like"/>
    <property type="match status" value="1"/>
</dbReference>
<gene>
    <name evidence="4" type="ORF">PGLA2088_LOCUS46693</name>
</gene>
<dbReference type="AlphaFoldDB" id="A0A813LLU1"/>
<feature type="domain" description="Microbial-type PARG catalytic" evidence="3">
    <location>
        <begin position="288"/>
        <end position="344"/>
    </location>
</feature>
<dbReference type="NCBIfam" id="TIGR02452">
    <property type="entry name" value="TIGR02452 family protein"/>
    <property type="match status" value="1"/>
</dbReference>
<sequence>NALSDFVSARVEELCGRIAGLVEQKCPPTRVLVSCVHSVRDSLRRLHSLLPTLLTKLFRVFLSRTAMDAMKALFAAAASLLVIDLCKLHQECNRLQESANSGLDDVLEEIAKTEQSLIMATLTGILRIQLPSRIEVSCILPREAKLPIALSRGIYVACLLYIRIESLCIDRLSWFIALVNFFPAQLHSQLIMLFLTFARVPVPVFSGAMSESGHGWLSPPEVEMRETIAWLLALPEDERLRMAEAATCSFTLESPAPQQEPPASAAGAERTEPSRSPLQPPPRRLVATICMGSVEAALLLCQQGLRPAVLNFAHGYNCGGGFEHSGGSQEEDIFRKTSLFLSLWPRRRADDGPGVLARGMWIGDFDKALPRAESFYPHSACGGIYSKHVRLVRQVGRPGHPLCPAGQVKECPCFSVITVAAQDVGRDGTFVPALLRDKVRTLLHVAAAHGDRALVLGAFGCGYFRNPPEDVAEAFSDLLHSEFAGCFDVVLFAVPERVGPKLDAFNRRFPVRTPETLLSILPPHNAPQKSTGSQTCAGRMRNLKRRHVVSMPLVLLLLVVLVVLIV</sequence>
<feature type="non-terminal residue" evidence="4">
    <location>
        <position position="566"/>
    </location>
</feature>
<dbReference type="Gene3D" id="3.40.220.10">
    <property type="entry name" value="Leucine Aminopeptidase, subunit E, domain 1"/>
    <property type="match status" value="1"/>
</dbReference>
<dbReference type="InterPro" id="IPR019261">
    <property type="entry name" value="PARG_cat_microbial"/>
</dbReference>
<feature type="region of interest" description="Disordered" evidence="1">
    <location>
        <begin position="253"/>
        <end position="282"/>
    </location>
</feature>
<evidence type="ECO:0000256" key="1">
    <source>
        <dbReference type="SAM" id="MobiDB-lite"/>
    </source>
</evidence>
<dbReference type="InterPro" id="IPR043472">
    <property type="entry name" value="Macro_dom-like"/>
</dbReference>
<proteinExistence type="predicted"/>
<name>A0A813LLU1_POLGL</name>
<comment type="caution">
    <text evidence="4">The sequence shown here is derived from an EMBL/GenBank/DDBJ whole genome shotgun (WGS) entry which is preliminary data.</text>
</comment>
<keyword evidence="2" id="KW-0812">Transmembrane</keyword>
<dbReference type="EMBL" id="CAJNNW010036286">
    <property type="protein sequence ID" value="CAE8733127.1"/>
    <property type="molecule type" value="Genomic_DNA"/>
</dbReference>
<reference evidence="4" key="1">
    <citation type="submission" date="2021-02" db="EMBL/GenBank/DDBJ databases">
        <authorList>
            <person name="Dougan E. K."/>
            <person name="Rhodes N."/>
            <person name="Thang M."/>
            <person name="Chan C."/>
        </authorList>
    </citation>
    <scope>NUCLEOTIDE SEQUENCE</scope>
</reference>
<feature type="transmembrane region" description="Helical" evidence="2">
    <location>
        <begin position="548"/>
        <end position="565"/>
    </location>
</feature>
<evidence type="ECO:0000259" key="3">
    <source>
        <dbReference type="Pfam" id="PF10021"/>
    </source>
</evidence>
<dbReference type="Proteomes" id="UP000626109">
    <property type="component" value="Unassembled WGS sequence"/>
</dbReference>
<feature type="compositionally biased region" description="Low complexity" evidence="1">
    <location>
        <begin position="253"/>
        <end position="266"/>
    </location>
</feature>
<evidence type="ECO:0000256" key="2">
    <source>
        <dbReference type="SAM" id="Phobius"/>
    </source>
</evidence>
<accession>A0A813LLU1</accession>